<feature type="transmembrane region" description="Helical" evidence="6">
    <location>
        <begin position="427"/>
        <end position="447"/>
    </location>
</feature>
<dbReference type="Pfam" id="PF01554">
    <property type="entry name" value="MatE"/>
    <property type="match status" value="2"/>
</dbReference>
<sequence>MEEDGSSSLYFRLLPKTCSSSSSNNNNNRRKETQFPFLPFSPSEMVTELKSLFSLSLPLAVTSIFFYSRSLLSTLFLGTLGDLPLAAGSLAIAFANITGYSVLSGLSLGMEPLCSQSFGANNSKLLSLTLHRSVLFLLCSSLPISFLWIHMSRFLLFVGQDPEIIALAQRFLWISLPDLVSFSFIYPLRIYLRSQGLIRPLTVAAAFSTAIHLPANFLLVTHFGYGIVGVAAAAALSNFALLLFLVAYILVTGIHRSTWQNPTSECLTGWNPLVKLAIPSCVSVCLEWWWYELMIISCGFLPNPKSTVASMGVLIQTTALIYVFPSSLSFGVSTRVGNELGAGDPHRARISSYVALVFSGVMGVGAMTFTAMTKNYWGKMFTDDKEILRLTASALPIVGLCELGNCPQTVGCGVLRGSARPTEAANINLMAFYLVGMPVAVGLVVGFDMGFCGLWEGLLAAQICCAGIMLYVVVGFTEWERQTERAQLLTRSASPVKDQWRRIIGDYQPLISIDVLSPSNGFEDNNNKIIT</sequence>
<accession>A0A0K9Q178</accession>
<name>A0A0K9Q178_ZOSMR</name>
<dbReference type="GO" id="GO:0016020">
    <property type="term" value="C:membrane"/>
    <property type="evidence" value="ECO:0000318"/>
    <property type="project" value="GO_Central"/>
</dbReference>
<dbReference type="GO" id="GO:0042910">
    <property type="term" value="F:xenobiotic transmembrane transporter activity"/>
    <property type="evidence" value="ECO:0007669"/>
    <property type="project" value="InterPro"/>
</dbReference>
<dbReference type="EMBL" id="LFYR01000216">
    <property type="protein sequence ID" value="KMZ75048.1"/>
    <property type="molecule type" value="Genomic_DNA"/>
</dbReference>
<evidence type="ECO:0000256" key="3">
    <source>
        <dbReference type="ARBA" id="ARBA00022692"/>
    </source>
</evidence>
<comment type="caution">
    <text evidence="7">The sequence shown here is derived from an EMBL/GenBank/DDBJ whole genome shotgun (WGS) entry which is preliminary data.</text>
</comment>
<dbReference type="OMA" id="LHPIRNY"/>
<keyword evidence="8" id="KW-1185">Reference proteome</keyword>
<evidence type="ECO:0000256" key="4">
    <source>
        <dbReference type="ARBA" id="ARBA00022989"/>
    </source>
</evidence>
<dbReference type="GO" id="GO:1990961">
    <property type="term" value="P:xenobiotic detoxification by transmembrane export across the plasma membrane"/>
    <property type="evidence" value="ECO:0007669"/>
    <property type="project" value="InterPro"/>
</dbReference>
<dbReference type="InterPro" id="IPR002528">
    <property type="entry name" value="MATE_fam"/>
</dbReference>
<gene>
    <name evidence="7" type="ORF">ZOSMA_11G00710</name>
</gene>
<keyword evidence="4 6" id="KW-1133">Transmembrane helix</keyword>
<proteinExistence type="inferred from homology"/>
<feature type="transmembrane region" description="Helical" evidence="6">
    <location>
        <begin position="200"/>
        <end position="219"/>
    </location>
</feature>
<feature type="transmembrane region" description="Helical" evidence="6">
    <location>
        <begin position="353"/>
        <end position="372"/>
    </location>
</feature>
<protein>
    <recommendedName>
        <fullName evidence="6">Protein DETOXIFICATION</fullName>
    </recommendedName>
    <alternativeName>
        <fullName evidence="6">Multidrug and toxic compound extrusion protein</fullName>
    </alternativeName>
</protein>
<evidence type="ECO:0000256" key="6">
    <source>
        <dbReference type="RuleBase" id="RU004914"/>
    </source>
</evidence>
<feature type="transmembrane region" description="Helical" evidence="6">
    <location>
        <begin position="87"/>
        <end position="109"/>
    </location>
</feature>
<feature type="transmembrane region" description="Helical" evidence="6">
    <location>
        <begin position="171"/>
        <end position="188"/>
    </location>
</feature>
<dbReference type="NCBIfam" id="TIGR00797">
    <property type="entry name" value="matE"/>
    <property type="match status" value="1"/>
</dbReference>
<feature type="transmembrane region" description="Helical" evidence="6">
    <location>
        <begin position="49"/>
        <end position="67"/>
    </location>
</feature>
<organism evidence="7 8">
    <name type="scientific">Zostera marina</name>
    <name type="common">Eelgrass</name>
    <dbReference type="NCBI Taxonomy" id="29655"/>
    <lineage>
        <taxon>Eukaryota</taxon>
        <taxon>Viridiplantae</taxon>
        <taxon>Streptophyta</taxon>
        <taxon>Embryophyta</taxon>
        <taxon>Tracheophyta</taxon>
        <taxon>Spermatophyta</taxon>
        <taxon>Magnoliopsida</taxon>
        <taxon>Liliopsida</taxon>
        <taxon>Zosteraceae</taxon>
        <taxon>Zostera</taxon>
    </lineage>
</organism>
<feature type="transmembrane region" description="Helical" evidence="6">
    <location>
        <begin position="225"/>
        <end position="251"/>
    </location>
</feature>
<dbReference type="STRING" id="29655.A0A0K9Q178"/>
<dbReference type="Proteomes" id="UP000036987">
    <property type="component" value="Unassembled WGS sequence"/>
</dbReference>
<evidence type="ECO:0000256" key="1">
    <source>
        <dbReference type="ARBA" id="ARBA00004141"/>
    </source>
</evidence>
<evidence type="ECO:0000256" key="2">
    <source>
        <dbReference type="ARBA" id="ARBA00010199"/>
    </source>
</evidence>
<keyword evidence="3 6" id="KW-0812">Transmembrane</keyword>
<evidence type="ECO:0000256" key="5">
    <source>
        <dbReference type="ARBA" id="ARBA00023136"/>
    </source>
</evidence>
<dbReference type="PANTHER" id="PTHR11206">
    <property type="entry name" value="MULTIDRUG RESISTANCE PROTEIN"/>
    <property type="match status" value="1"/>
</dbReference>
<feature type="transmembrane region" description="Helical" evidence="6">
    <location>
        <begin position="459"/>
        <end position="479"/>
    </location>
</feature>
<feature type="transmembrane region" description="Helical" evidence="6">
    <location>
        <begin position="130"/>
        <end position="151"/>
    </location>
</feature>
<comment type="subcellular location">
    <subcellularLocation>
        <location evidence="1">Membrane</location>
        <topology evidence="1">Multi-pass membrane protein</topology>
    </subcellularLocation>
</comment>
<reference evidence="8" key="1">
    <citation type="journal article" date="2016" name="Nature">
        <title>The genome of the seagrass Zostera marina reveals angiosperm adaptation to the sea.</title>
        <authorList>
            <person name="Olsen J.L."/>
            <person name="Rouze P."/>
            <person name="Verhelst B."/>
            <person name="Lin Y.-C."/>
            <person name="Bayer T."/>
            <person name="Collen J."/>
            <person name="Dattolo E."/>
            <person name="De Paoli E."/>
            <person name="Dittami S."/>
            <person name="Maumus F."/>
            <person name="Michel G."/>
            <person name="Kersting A."/>
            <person name="Lauritano C."/>
            <person name="Lohaus R."/>
            <person name="Toepel M."/>
            <person name="Tonon T."/>
            <person name="Vanneste K."/>
            <person name="Amirebrahimi M."/>
            <person name="Brakel J."/>
            <person name="Bostroem C."/>
            <person name="Chovatia M."/>
            <person name="Grimwood J."/>
            <person name="Jenkins J.W."/>
            <person name="Jueterbock A."/>
            <person name="Mraz A."/>
            <person name="Stam W.T."/>
            <person name="Tice H."/>
            <person name="Bornberg-Bauer E."/>
            <person name="Green P.J."/>
            <person name="Pearson G.A."/>
            <person name="Procaccini G."/>
            <person name="Duarte C.M."/>
            <person name="Schmutz J."/>
            <person name="Reusch T.B.H."/>
            <person name="Van de Peer Y."/>
        </authorList>
    </citation>
    <scope>NUCLEOTIDE SEQUENCE [LARGE SCALE GENOMIC DNA]</scope>
    <source>
        <strain evidence="8">cv. Finnish</strain>
    </source>
</reference>
<dbReference type="CDD" id="cd13132">
    <property type="entry name" value="MATE_eukaryotic"/>
    <property type="match status" value="1"/>
</dbReference>
<dbReference type="GO" id="GO:0015297">
    <property type="term" value="F:antiporter activity"/>
    <property type="evidence" value="ECO:0007669"/>
    <property type="project" value="InterPro"/>
</dbReference>
<dbReference type="InterPro" id="IPR045069">
    <property type="entry name" value="MATE_euk"/>
</dbReference>
<dbReference type="AlphaFoldDB" id="A0A0K9Q178"/>
<feature type="transmembrane region" description="Helical" evidence="6">
    <location>
        <begin position="392"/>
        <end position="415"/>
    </location>
</feature>
<feature type="transmembrane region" description="Helical" evidence="6">
    <location>
        <begin position="311"/>
        <end position="332"/>
    </location>
</feature>
<evidence type="ECO:0000313" key="8">
    <source>
        <dbReference type="Proteomes" id="UP000036987"/>
    </source>
</evidence>
<dbReference type="GO" id="GO:0022857">
    <property type="term" value="F:transmembrane transporter activity"/>
    <property type="evidence" value="ECO:0000318"/>
    <property type="project" value="GO_Central"/>
</dbReference>
<evidence type="ECO:0000313" key="7">
    <source>
        <dbReference type="EMBL" id="KMZ75048.1"/>
    </source>
</evidence>
<dbReference type="OrthoDB" id="2126698at2759"/>
<comment type="similarity">
    <text evidence="2 6">Belongs to the multi antimicrobial extrusion (MATE) (TC 2.A.66.1) family.</text>
</comment>
<keyword evidence="5 6" id="KW-0472">Membrane</keyword>